<keyword evidence="1" id="KW-0378">Hydrolase</keyword>
<dbReference type="PANTHER" id="PTHR23403">
    <property type="entry name" value="TREHALASE"/>
    <property type="match status" value="1"/>
</dbReference>
<dbReference type="InterPro" id="IPR018232">
    <property type="entry name" value="Glyco_hydro_37_CS"/>
</dbReference>
<evidence type="ECO:0000256" key="2">
    <source>
        <dbReference type="ARBA" id="ARBA00023295"/>
    </source>
</evidence>
<dbReference type="PRINTS" id="PR00744">
    <property type="entry name" value="GLHYDRLASE37"/>
</dbReference>
<dbReference type="InterPro" id="IPR012341">
    <property type="entry name" value="6hp_glycosidase-like_sf"/>
</dbReference>
<evidence type="ECO:0000313" key="3">
    <source>
        <dbReference type="EMBL" id="MCX2745670.1"/>
    </source>
</evidence>
<dbReference type="InterPro" id="IPR008928">
    <property type="entry name" value="6-hairpin_glycosidase_sf"/>
</dbReference>
<dbReference type="Pfam" id="PF01204">
    <property type="entry name" value="Trehalase"/>
    <property type="match status" value="1"/>
</dbReference>
<dbReference type="Proteomes" id="UP001209885">
    <property type="component" value="Unassembled WGS sequence"/>
</dbReference>
<dbReference type="EMBL" id="JAPFQN010000011">
    <property type="protein sequence ID" value="MCX2745670.1"/>
    <property type="molecule type" value="Genomic_DNA"/>
</dbReference>
<dbReference type="PANTHER" id="PTHR23403:SF1">
    <property type="entry name" value="TREHALASE"/>
    <property type="match status" value="1"/>
</dbReference>
<reference evidence="3 4" key="1">
    <citation type="submission" date="2022-11" db="EMBL/GenBank/DDBJ databases">
        <title>The characterization of three novel Bacteroidetes species and genomic analysis of their roles in tidal elemental geochemical cycles.</title>
        <authorList>
            <person name="Ma K."/>
        </authorList>
    </citation>
    <scope>NUCLEOTIDE SEQUENCE [LARGE SCALE GENOMIC DNA]</scope>
    <source>
        <strain evidence="3 4">M17</strain>
    </source>
</reference>
<keyword evidence="2" id="KW-0326">Glycosidase</keyword>
<accession>A0ABT3RV91</accession>
<gene>
    <name evidence="3" type="primary">treF</name>
    <name evidence="3" type="ORF">OO013_17440</name>
</gene>
<organism evidence="3 4">
    <name type="scientific">Mangrovivirga halotolerans</name>
    <dbReference type="NCBI Taxonomy" id="2993936"/>
    <lineage>
        <taxon>Bacteria</taxon>
        <taxon>Pseudomonadati</taxon>
        <taxon>Bacteroidota</taxon>
        <taxon>Cytophagia</taxon>
        <taxon>Cytophagales</taxon>
        <taxon>Mangrovivirgaceae</taxon>
        <taxon>Mangrovivirga</taxon>
    </lineage>
</organism>
<protein>
    <submittedName>
        <fullName evidence="3">Alpha,alpha-trehalase TreF</fullName>
    </submittedName>
</protein>
<name>A0ABT3RV91_9BACT</name>
<dbReference type="NCBIfam" id="NF009773">
    <property type="entry name" value="PRK13270.1"/>
    <property type="match status" value="1"/>
</dbReference>
<dbReference type="PROSITE" id="PS00928">
    <property type="entry name" value="TREHALASE_2"/>
    <property type="match status" value="1"/>
</dbReference>
<dbReference type="RefSeq" id="WP_266058268.1">
    <property type="nucleotide sequence ID" value="NZ_JAPFQN010000011.1"/>
</dbReference>
<keyword evidence="4" id="KW-1185">Reference proteome</keyword>
<dbReference type="SUPFAM" id="SSF48208">
    <property type="entry name" value="Six-hairpin glycosidases"/>
    <property type="match status" value="1"/>
</dbReference>
<dbReference type="Gene3D" id="1.50.10.10">
    <property type="match status" value="1"/>
</dbReference>
<evidence type="ECO:0000313" key="4">
    <source>
        <dbReference type="Proteomes" id="UP001209885"/>
    </source>
</evidence>
<dbReference type="InterPro" id="IPR001661">
    <property type="entry name" value="Glyco_hydro_37"/>
</dbReference>
<proteinExistence type="predicted"/>
<evidence type="ECO:0000256" key="1">
    <source>
        <dbReference type="ARBA" id="ARBA00022801"/>
    </source>
</evidence>
<comment type="caution">
    <text evidence="3">The sequence shown here is derived from an EMBL/GenBank/DDBJ whole genome shotgun (WGS) entry which is preliminary data.</text>
</comment>
<sequence>MSIKDFRFLYILLFLVFVSCYQESTSVEEQIVVDENFRVNSDFYSTQLFEDVQMAAVFPDSKTFADAIPLKPIPAILDLYKEKKNAENFNLKSFVSDNFKSPDKPASGFVSDTSLRVNEHITRLWPILTREEENQPEAGSLIPLPYDYVVPGGRFGEIYYWDSYFTMLGLVADHKEGSVRNMVNNFSHLIDSIGFIPNGNRTYFLGRSQPPFYSLMVRMVHENYGDSISKYLPQLLREYNYWQKGSESLINVGEANRSPVKVSDGLILNRYFDTRTGPRPESYKEDVFLMKQANRDPEELYADIRAACASGWDFSSRWFADGKTMATIETSKIVPVDLNALIFHLEVMISKGFDELQNGVKAEEYAEKAEIRKEAIRKYCWDEEQQVFSDYHIDSGTVTGKKTLAMAFPLFFEIATPDQAEKVKETLMNEFLKEGGFTTTLVNSGEQWDAPNGWAPLQWITIQGLKNYGFHAEANEAKRRWINRNKEVFKKTGKMVEKYVVTGEVEEAGGGEYPLQDGFGWSNGVYKALTQLKD</sequence>
<dbReference type="PROSITE" id="PS51257">
    <property type="entry name" value="PROKAR_LIPOPROTEIN"/>
    <property type="match status" value="1"/>
</dbReference>
<dbReference type="PROSITE" id="PS00927">
    <property type="entry name" value="TREHALASE_1"/>
    <property type="match status" value="1"/>
</dbReference>